<evidence type="ECO:0000256" key="1">
    <source>
        <dbReference type="SAM" id="MobiDB-lite"/>
    </source>
</evidence>
<evidence type="ECO:0000313" key="2">
    <source>
        <dbReference type="Proteomes" id="UP000887566"/>
    </source>
</evidence>
<dbReference type="Proteomes" id="UP000887566">
    <property type="component" value="Unplaced"/>
</dbReference>
<name>A0A914WRA6_9BILA</name>
<keyword evidence="2" id="KW-1185">Reference proteome</keyword>
<accession>A0A914WRA6</accession>
<dbReference type="AlphaFoldDB" id="A0A914WRA6"/>
<evidence type="ECO:0000313" key="3">
    <source>
        <dbReference type="WBParaSite" id="PSAMB.scaffold5100size12654.g25911.t1"/>
    </source>
</evidence>
<dbReference type="WBParaSite" id="PSAMB.scaffold5100size12654.g25911.t1">
    <property type="protein sequence ID" value="PSAMB.scaffold5100size12654.g25911.t1"/>
    <property type="gene ID" value="PSAMB.scaffold5100size12654.g25911"/>
</dbReference>
<feature type="compositionally biased region" description="Basic and acidic residues" evidence="1">
    <location>
        <begin position="105"/>
        <end position="114"/>
    </location>
</feature>
<feature type="compositionally biased region" description="Basic and acidic residues" evidence="1">
    <location>
        <begin position="79"/>
        <end position="88"/>
    </location>
</feature>
<reference evidence="3" key="1">
    <citation type="submission" date="2022-11" db="UniProtKB">
        <authorList>
            <consortium name="WormBaseParasite"/>
        </authorList>
    </citation>
    <scope>IDENTIFICATION</scope>
</reference>
<sequence>MNCGTKRHRLPERAGHKGSATFRNGQPRASLKRLWRCNTAGTEPPSVLNHRVTRHCHKVMRWPPGRQGARRCRLCRGPLGRERERETSPDGDPLTRSLCTRRLAAHTDDDQRHERQGRRSLIGS</sequence>
<feature type="compositionally biased region" description="Basic residues" evidence="1">
    <location>
        <begin position="1"/>
        <end position="10"/>
    </location>
</feature>
<feature type="region of interest" description="Disordered" evidence="1">
    <location>
        <begin position="1"/>
        <end position="28"/>
    </location>
</feature>
<protein>
    <submittedName>
        <fullName evidence="3">Uncharacterized protein</fullName>
    </submittedName>
</protein>
<proteinExistence type="predicted"/>
<organism evidence="2 3">
    <name type="scientific">Plectus sambesii</name>
    <dbReference type="NCBI Taxonomy" id="2011161"/>
    <lineage>
        <taxon>Eukaryota</taxon>
        <taxon>Metazoa</taxon>
        <taxon>Ecdysozoa</taxon>
        <taxon>Nematoda</taxon>
        <taxon>Chromadorea</taxon>
        <taxon>Plectida</taxon>
        <taxon>Plectina</taxon>
        <taxon>Plectoidea</taxon>
        <taxon>Plectidae</taxon>
        <taxon>Plectus</taxon>
    </lineage>
</organism>
<feature type="region of interest" description="Disordered" evidence="1">
    <location>
        <begin position="77"/>
        <end position="124"/>
    </location>
</feature>